<dbReference type="EMBL" id="CASHTH010003902">
    <property type="protein sequence ID" value="CAI8051078.1"/>
    <property type="molecule type" value="Genomic_DNA"/>
</dbReference>
<dbReference type="Proteomes" id="UP001174909">
    <property type="component" value="Unassembled WGS sequence"/>
</dbReference>
<keyword evidence="2" id="KW-1185">Reference proteome</keyword>
<evidence type="ECO:0000313" key="2">
    <source>
        <dbReference type="Proteomes" id="UP001174909"/>
    </source>
</evidence>
<organism evidence="1 2">
    <name type="scientific">Geodia barretti</name>
    <name type="common">Barrett's horny sponge</name>
    <dbReference type="NCBI Taxonomy" id="519541"/>
    <lineage>
        <taxon>Eukaryota</taxon>
        <taxon>Metazoa</taxon>
        <taxon>Porifera</taxon>
        <taxon>Demospongiae</taxon>
        <taxon>Heteroscleromorpha</taxon>
        <taxon>Tetractinellida</taxon>
        <taxon>Astrophorina</taxon>
        <taxon>Geodiidae</taxon>
        <taxon>Geodia</taxon>
    </lineage>
</organism>
<sequence length="228" mass="25122">MVLDADHREISLVLPNFSQLEKKVTTSWESIPFFLGPGYKVCLAFVQRKSSNLAAEIRLLPGEFDYELPWPCSIDFSNISICLSPVKDGNNSDAIWPSKRFQQSFNLSLKGRVYTGVPRCALGSHFYHILWQIEKVMDPLPPAPSAIRSLYLQNDCLAIALTWGAPRGSIGVFEKLSLKMQKSSINGGNEGAEGGNEVVREGGIAVSTSIGGDTGTAGRIVRRHRRKK</sequence>
<dbReference type="AlphaFoldDB" id="A0AA35TNV4"/>
<protein>
    <submittedName>
        <fullName evidence="1">Uncharacterized protein</fullName>
    </submittedName>
</protein>
<evidence type="ECO:0000313" key="1">
    <source>
        <dbReference type="EMBL" id="CAI8051078.1"/>
    </source>
</evidence>
<name>A0AA35TNV4_GEOBA</name>
<dbReference type="InterPro" id="IPR008974">
    <property type="entry name" value="TRAF-like"/>
</dbReference>
<dbReference type="Gene3D" id="2.60.210.10">
    <property type="entry name" value="Apoptosis, Tumor Necrosis Factor Receptor Associated Protein 2, Chain A"/>
    <property type="match status" value="1"/>
</dbReference>
<proteinExistence type="predicted"/>
<accession>A0AA35TNV4</accession>
<dbReference type="SUPFAM" id="SSF49599">
    <property type="entry name" value="TRAF domain-like"/>
    <property type="match status" value="1"/>
</dbReference>
<comment type="caution">
    <text evidence="1">The sequence shown here is derived from an EMBL/GenBank/DDBJ whole genome shotgun (WGS) entry which is preliminary data.</text>
</comment>
<gene>
    <name evidence="1" type="ORF">GBAR_LOCUS27997</name>
</gene>
<reference evidence="1" key="1">
    <citation type="submission" date="2023-03" db="EMBL/GenBank/DDBJ databases">
        <authorList>
            <person name="Steffen K."/>
            <person name="Cardenas P."/>
        </authorList>
    </citation>
    <scope>NUCLEOTIDE SEQUENCE</scope>
</reference>